<keyword evidence="7 10" id="KW-0333">Golgi apparatus</keyword>
<keyword evidence="3 10" id="KW-0812">Transmembrane</keyword>
<evidence type="ECO:0000256" key="4">
    <source>
        <dbReference type="ARBA" id="ARBA00022734"/>
    </source>
</evidence>
<dbReference type="InterPro" id="IPR029044">
    <property type="entry name" value="Nucleotide-diphossugar_trans"/>
</dbReference>
<dbReference type="GO" id="GO:0000139">
    <property type="term" value="C:Golgi membrane"/>
    <property type="evidence" value="ECO:0007669"/>
    <property type="project" value="UniProtKB-SubCell"/>
</dbReference>
<proteinExistence type="inferred from homology"/>
<keyword evidence="6 10" id="KW-1133">Transmembrane helix</keyword>
<dbReference type="PANTHER" id="PTHR11675">
    <property type="entry name" value="N-ACETYLGALACTOSAMINYLTRANSFERASE"/>
    <property type="match status" value="1"/>
</dbReference>
<comment type="subcellular location">
    <subcellularLocation>
        <location evidence="1 10">Golgi apparatus membrane</location>
        <topology evidence="1 10">Single-pass type II membrane protein</topology>
    </subcellularLocation>
</comment>
<feature type="transmembrane region" description="Helical" evidence="10">
    <location>
        <begin position="12"/>
        <end position="31"/>
    </location>
</feature>
<evidence type="ECO:0000256" key="7">
    <source>
        <dbReference type="ARBA" id="ARBA00023034"/>
    </source>
</evidence>
<dbReference type="Gene3D" id="2.80.10.50">
    <property type="match status" value="1"/>
</dbReference>
<dbReference type="Pfam" id="PF00652">
    <property type="entry name" value="Ricin_B_lectin"/>
    <property type="match status" value="1"/>
</dbReference>
<evidence type="ECO:0000256" key="5">
    <source>
        <dbReference type="ARBA" id="ARBA00022968"/>
    </source>
</evidence>
<evidence type="ECO:0000259" key="11">
    <source>
        <dbReference type="SMART" id="SM00458"/>
    </source>
</evidence>
<reference evidence="12" key="1">
    <citation type="submission" date="2018-01" db="EMBL/GenBank/DDBJ databases">
        <title>An insight into the sialome of Amazonian anophelines.</title>
        <authorList>
            <person name="Ribeiro J.M."/>
            <person name="Scarpassa V."/>
            <person name="Calvo E."/>
        </authorList>
    </citation>
    <scope>NUCLEOTIDE SEQUENCE</scope>
</reference>
<name>A0A2M4CWA2_ANODA</name>
<keyword evidence="10" id="KW-0328">Glycosyltransferase</keyword>
<dbReference type="InterPro" id="IPR000772">
    <property type="entry name" value="Ricin_B_lectin"/>
</dbReference>
<dbReference type="AlphaFoldDB" id="A0A2M4CWA2"/>
<dbReference type="UniPathway" id="UPA00378"/>
<dbReference type="PANTHER" id="PTHR11675:SF131">
    <property type="entry name" value="POLYPEPTIDE N-ACETYLGALACTOSAMINYLTRANSFERASE 9-RELATED"/>
    <property type="match status" value="1"/>
</dbReference>
<keyword evidence="9 10" id="KW-1015">Disulfide bond</keyword>
<dbReference type="InterPro" id="IPR001173">
    <property type="entry name" value="Glyco_trans_2-like"/>
</dbReference>
<dbReference type="GO" id="GO:0004653">
    <property type="term" value="F:polypeptide N-acetylgalactosaminyltransferase activity"/>
    <property type="evidence" value="ECO:0007669"/>
    <property type="project" value="TreeGrafter"/>
</dbReference>
<keyword evidence="4 10" id="KW-0430">Lectin</keyword>
<dbReference type="SUPFAM" id="SSF53448">
    <property type="entry name" value="Nucleotide-diphospho-sugar transferases"/>
    <property type="match status" value="1"/>
</dbReference>
<keyword evidence="10" id="KW-0464">Manganese</keyword>
<evidence type="ECO:0000256" key="6">
    <source>
        <dbReference type="ARBA" id="ARBA00022989"/>
    </source>
</evidence>
<dbReference type="SUPFAM" id="SSF50370">
    <property type="entry name" value="Ricin B-like lectins"/>
    <property type="match status" value="1"/>
</dbReference>
<evidence type="ECO:0000256" key="8">
    <source>
        <dbReference type="ARBA" id="ARBA00023136"/>
    </source>
</evidence>
<evidence type="ECO:0000256" key="2">
    <source>
        <dbReference type="ARBA" id="ARBA00005680"/>
    </source>
</evidence>
<dbReference type="VEuPathDB" id="VectorBase:ADAR2_004448"/>
<dbReference type="SMART" id="SM00458">
    <property type="entry name" value="RICIN"/>
    <property type="match status" value="1"/>
</dbReference>
<evidence type="ECO:0000256" key="1">
    <source>
        <dbReference type="ARBA" id="ARBA00004323"/>
    </source>
</evidence>
<protein>
    <recommendedName>
        <fullName evidence="10">Polypeptide N-acetylgalactosaminyltransferase</fullName>
        <ecNumber evidence="10">2.4.1.-</ecNumber>
    </recommendedName>
    <alternativeName>
        <fullName evidence="10">Protein-UDP acetylgalactosaminyltransferase</fullName>
    </alternativeName>
</protein>
<dbReference type="EC" id="2.4.1.-" evidence="10"/>
<evidence type="ECO:0000313" key="12">
    <source>
        <dbReference type="EMBL" id="MBW69614.1"/>
    </source>
</evidence>
<evidence type="ECO:0000256" key="3">
    <source>
        <dbReference type="ARBA" id="ARBA00022692"/>
    </source>
</evidence>
<dbReference type="EMBL" id="GGFL01005436">
    <property type="protein sequence ID" value="MBW69614.1"/>
    <property type="molecule type" value="Transcribed_RNA"/>
</dbReference>
<dbReference type="PROSITE" id="PS50231">
    <property type="entry name" value="RICIN_B_LECTIN"/>
    <property type="match status" value="1"/>
</dbReference>
<dbReference type="Pfam" id="PF00535">
    <property type="entry name" value="Glycos_transf_2"/>
    <property type="match status" value="1"/>
</dbReference>
<dbReference type="GO" id="GO:0006493">
    <property type="term" value="P:protein O-linked glycosylation"/>
    <property type="evidence" value="ECO:0007669"/>
    <property type="project" value="TreeGrafter"/>
</dbReference>
<dbReference type="CDD" id="cd02510">
    <property type="entry name" value="pp-GalNAc-T"/>
    <property type="match status" value="1"/>
</dbReference>
<dbReference type="GO" id="GO:0030246">
    <property type="term" value="F:carbohydrate binding"/>
    <property type="evidence" value="ECO:0007669"/>
    <property type="project" value="UniProtKB-KW"/>
</dbReference>
<evidence type="ECO:0000256" key="10">
    <source>
        <dbReference type="RuleBase" id="RU361242"/>
    </source>
</evidence>
<keyword evidence="8 10" id="KW-0472">Membrane</keyword>
<feature type="domain" description="Ricin B lectin" evidence="11">
    <location>
        <begin position="436"/>
        <end position="556"/>
    </location>
</feature>
<comment type="pathway">
    <text evidence="10">Protein modification; protein glycosylation.</text>
</comment>
<dbReference type="InterPro" id="IPR045885">
    <property type="entry name" value="GalNAc-T"/>
</dbReference>
<dbReference type="InterPro" id="IPR035992">
    <property type="entry name" value="Ricin_B-like_lectins"/>
</dbReference>
<organism evidence="12">
    <name type="scientific">Anopheles darlingi</name>
    <name type="common">Mosquito</name>
    <dbReference type="NCBI Taxonomy" id="43151"/>
    <lineage>
        <taxon>Eukaryota</taxon>
        <taxon>Metazoa</taxon>
        <taxon>Ecdysozoa</taxon>
        <taxon>Arthropoda</taxon>
        <taxon>Hexapoda</taxon>
        <taxon>Insecta</taxon>
        <taxon>Pterygota</taxon>
        <taxon>Neoptera</taxon>
        <taxon>Endopterygota</taxon>
        <taxon>Diptera</taxon>
        <taxon>Nematocera</taxon>
        <taxon>Culicoidea</taxon>
        <taxon>Culicidae</taxon>
        <taxon>Anophelinae</taxon>
        <taxon>Anopheles</taxon>
    </lineage>
</organism>
<evidence type="ECO:0000256" key="9">
    <source>
        <dbReference type="ARBA" id="ARBA00023157"/>
    </source>
</evidence>
<sequence>MFFIIRSLLTRPYLFIVLCIAFVFLNIIIYLSKESVHPQTSSNDVYPLLGSTKALYPPGDMGGAVILNKSNPSIAQAIRASMKRYGLNEYASDLVSMHRRLPIFPDPWCQRVAAHFLPNLPPTSIVVVFYNEAWSVLVRTVHSILDHSPPHLLQEIILVDDYSSFPHLKTQLKDYFEAYPKVRIIRAAMRMGLIKARVLGAKMATSEVLTFLDAHVECAEGWLEPLLDQVARNETTVALPTIDKIDPLDLGVSTNISLLLAGAFEWDLNFGWCERKQLHKRYAHPLEPFDTPAMAGGLFTIRRSFFERLGWYDEGFDIYGMENIELSFKTWMCGGQLLTVPCSRVGHIQKEGHPYIQNFKRDVQLYNSIRLAEVWMDEYKRIVFDVNGVPYFSEELFGSVETRQRFRQHAGCKPFRYYLETVFPELTIPNVFGQFRGKVKNVALGHDHCLTVVDTAKGSPHMAPCNEADSGQFWTHSYYSDINSYKMCLDFTGTRLRSIVCHRRRGNQGWMYVVETKQIWNMGHGSCLAVSTHANGSSLVMQKCNENSKQQQWLVTFIDYSDLF</sequence>
<dbReference type="Gene3D" id="3.90.550.10">
    <property type="entry name" value="Spore Coat Polysaccharide Biosynthesis Protein SpsA, Chain A"/>
    <property type="match status" value="1"/>
</dbReference>
<keyword evidence="5" id="KW-0735">Signal-anchor</keyword>
<comment type="similarity">
    <text evidence="2 10">Belongs to the glycosyltransferase 2 family. GalNAc-T subfamily.</text>
</comment>
<comment type="cofactor">
    <cofactor evidence="10">
        <name>Mn(2+)</name>
        <dbReference type="ChEBI" id="CHEBI:29035"/>
    </cofactor>
</comment>
<dbReference type="VEuPathDB" id="VectorBase:ADAC002572"/>
<keyword evidence="10 12" id="KW-0808">Transferase</keyword>
<accession>A0A2M4CWA2</accession>